<keyword evidence="1" id="KW-1133">Transmembrane helix</keyword>
<feature type="transmembrane region" description="Helical" evidence="1">
    <location>
        <begin position="78"/>
        <end position="97"/>
    </location>
</feature>
<gene>
    <name evidence="2" type="ORF">SAMN05192580_3056</name>
</gene>
<keyword evidence="3" id="KW-1185">Reference proteome</keyword>
<feature type="transmembrane region" description="Helical" evidence="1">
    <location>
        <begin position="48"/>
        <end position="71"/>
    </location>
</feature>
<dbReference type="EMBL" id="FOZG01000002">
    <property type="protein sequence ID" value="SFS05139.1"/>
    <property type="molecule type" value="Genomic_DNA"/>
</dbReference>
<reference evidence="2 3" key="1">
    <citation type="submission" date="2016-10" db="EMBL/GenBank/DDBJ databases">
        <authorList>
            <person name="de Groot N.N."/>
        </authorList>
    </citation>
    <scope>NUCLEOTIDE SEQUENCE [LARGE SCALE GENOMIC DNA]</scope>
    <source>
        <strain evidence="2 3">S5-249</strain>
    </source>
</reference>
<evidence type="ECO:0000313" key="2">
    <source>
        <dbReference type="EMBL" id="SFS05139.1"/>
    </source>
</evidence>
<protein>
    <submittedName>
        <fullName evidence="2">Uncharacterized protein</fullName>
    </submittedName>
</protein>
<dbReference type="AlphaFoldDB" id="A0A1I6LP09"/>
<accession>A0A1I6LP09</accession>
<evidence type="ECO:0000313" key="3">
    <source>
        <dbReference type="Proteomes" id="UP000198824"/>
    </source>
</evidence>
<keyword evidence="1" id="KW-0472">Membrane</keyword>
<organism evidence="2 3">
    <name type="scientific">Sphingomonas jatrophae</name>
    <dbReference type="NCBI Taxonomy" id="1166337"/>
    <lineage>
        <taxon>Bacteria</taxon>
        <taxon>Pseudomonadati</taxon>
        <taxon>Pseudomonadota</taxon>
        <taxon>Alphaproteobacteria</taxon>
        <taxon>Sphingomonadales</taxon>
        <taxon>Sphingomonadaceae</taxon>
        <taxon>Sphingomonas</taxon>
    </lineage>
</organism>
<sequence>MTRGALVRALLIRILLAYLAGVLAAPALFVFSALQGGSSEALGLVTSLTAIFAALLGLPLLGVASLLAIVVPRPIARLPLPCTLLLMLPALGAYLAWLGHGMFAGVSRIVVLVSLVSAAIAFVGQMWQRPLDLDRTRP</sequence>
<name>A0A1I6LP09_9SPHN</name>
<evidence type="ECO:0000256" key="1">
    <source>
        <dbReference type="SAM" id="Phobius"/>
    </source>
</evidence>
<dbReference type="STRING" id="1166337.SAMN05192580_3056"/>
<dbReference type="Proteomes" id="UP000198824">
    <property type="component" value="Unassembled WGS sequence"/>
</dbReference>
<dbReference type="RefSeq" id="WP_093315829.1">
    <property type="nucleotide sequence ID" value="NZ_FOZG01000002.1"/>
</dbReference>
<keyword evidence="1" id="KW-0812">Transmembrane</keyword>
<feature type="transmembrane region" description="Helical" evidence="1">
    <location>
        <begin position="109"/>
        <end position="127"/>
    </location>
</feature>
<proteinExistence type="predicted"/>